<dbReference type="EMBL" id="JAKWFO010000005">
    <property type="protein sequence ID" value="KAI9636412.1"/>
    <property type="molecule type" value="Genomic_DNA"/>
</dbReference>
<organism evidence="2 3">
    <name type="scientific">Dioszegia hungarica</name>
    <dbReference type="NCBI Taxonomy" id="4972"/>
    <lineage>
        <taxon>Eukaryota</taxon>
        <taxon>Fungi</taxon>
        <taxon>Dikarya</taxon>
        <taxon>Basidiomycota</taxon>
        <taxon>Agaricomycotina</taxon>
        <taxon>Tremellomycetes</taxon>
        <taxon>Tremellales</taxon>
        <taxon>Bulleribasidiaceae</taxon>
        <taxon>Dioszegia</taxon>
    </lineage>
</organism>
<feature type="compositionally biased region" description="Polar residues" evidence="1">
    <location>
        <begin position="1"/>
        <end position="20"/>
    </location>
</feature>
<feature type="region of interest" description="Disordered" evidence="1">
    <location>
        <begin position="1"/>
        <end position="23"/>
    </location>
</feature>
<evidence type="ECO:0000313" key="3">
    <source>
        <dbReference type="Proteomes" id="UP001164286"/>
    </source>
</evidence>
<dbReference type="Proteomes" id="UP001164286">
    <property type="component" value="Unassembled WGS sequence"/>
</dbReference>
<feature type="region of interest" description="Disordered" evidence="1">
    <location>
        <begin position="59"/>
        <end position="79"/>
    </location>
</feature>
<keyword evidence="3" id="KW-1185">Reference proteome</keyword>
<accession>A0AA38H9I6</accession>
<comment type="caution">
    <text evidence="2">The sequence shown here is derived from an EMBL/GenBank/DDBJ whole genome shotgun (WGS) entry which is preliminary data.</text>
</comment>
<dbReference type="RefSeq" id="XP_052946189.1">
    <property type="nucleotide sequence ID" value="XM_053088755.1"/>
</dbReference>
<dbReference type="GeneID" id="77727960"/>
<sequence length="235" mass="25111">MSSHGLPTENPTDAPTSSGASRRVPVLSFADGVALVAFLSSPEGATLRSVLGIDIPEPTQTWQDATGRGSAPTSAGSGVPRACGTCPGCLSQMSLEDLEKKMTEIDADISRFRSEEEDQQSIDELLSDRADLQTAAEKLRMCHERSIAGVRRDVSGMSLDRLEAELREIDRDALRFGSDRQSVELLMMGRAVVEEAAASLRSQGHEQAEKTDPPVEMEQEEDPLKAAEGGAAPAS</sequence>
<name>A0AA38H9I6_9TREE</name>
<evidence type="ECO:0000313" key="2">
    <source>
        <dbReference type="EMBL" id="KAI9636412.1"/>
    </source>
</evidence>
<feature type="region of interest" description="Disordered" evidence="1">
    <location>
        <begin position="197"/>
        <end position="235"/>
    </location>
</feature>
<proteinExistence type="predicted"/>
<feature type="compositionally biased region" description="Basic and acidic residues" evidence="1">
    <location>
        <begin position="203"/>
        <end position="213"/>
    </location>
</feature>
<protein>
    <submittedName>
        <fullName evidence="2">Uncharacterized protein</fullName>
    </submittedName>
</protein>
<gene>
    <name evidence="2" type="ORF">MKK02DRAFT_33621</name>
</gene>
<dbReference type="AlphaFoldDB" id="A0AA38H9I6"/>
<evidence type="ECO:0000256" key="1">
    <source>
        <dbReference type="SAM" id="MobiDB-lite"/>
    </source>
</evidence>
<reference evidence="2" key="1">
    <citation type="journal article" date="2022" name="G3 (Bethesda)">
        <title>High quality genome of the basidiomycete yeast Dioszegia hungarica PDD-24b-2 isolated from cloud water.</title>
        <authorList>
            <person name="Jarrige D."/>
            <person name="Haridas S."/>
            <person name="Bleykasten-Grosshans C."/>
            <person name="Joly M."/>
            <person name="Nadalig T."/>
            <person name="Sancelme M."/>
            <person name="Vuilleumier S."/>
            <person name="Grigoriev I.V."/>
            <person name="Amato P."/>
            <person name="Bringel F."/>
        </authorList>
    </citation>
    <scope>NUCLEOTIDE SEQUENCE</scope>
    <source>
        <strain evidence="2">PDD-24b-2</strain>
    </source>
</reference>